<proteinExistence type="predicted"/>
<name>A0ABY3XDD8_9GAMM</name>
<gene>
    <name evidence="2" type="ORF">MOV92_23820</name>
</gene>
<sequence>MSFSDWLPALATQALMMTPLLIVYAAGLTLCLTRRRQLGVASTYAAIAFALLIAGVLLSLAGQAWSYRAISSGMPASSMAVISGVVGVSHMLLSLLATTLLVAAILARRPAP</sequence>
<organism evidence="2 3">
    <name type="scientific">Lysobacter gummosus</name>
    <dbReference type="NCBI Taxonomy" id="262324"/>
    <lineage>
        <taxon>Bacteria</taxon>
        <taxon>Pseudomonadati</taxon>
        <taxon>Pseudomonadota</taxon>
        <taxon>Gammaproteobacteria</taxon>
        <taxon>Lysobacterales</taxon>
        <taxon>Lysobacteraceae</taxon>
        <taxon>Lysobacter</taxon>
    </lineage>
</organism>
<evidence type="ECO:0000256" key="1">
    <source>
        <dbReference type="SAM" id="Phobius"/>
    </source>
</evidence>
<evidence type="ECO:0000313" key="3">
    <source>
        <dbReference type="Proteomes" id="UP000829194"/>
    </source>
</evidence>
<dbReference type="RefSeq" id="WP_057944929.1">
    <property type="nucleotide sequence ID" value="NZ_CP011131.1"/>
</dbReference>
<evidence type="ECO:0000313" key="2">
    <source>
        <dbReference type="EMBL" id="UNP29452.1"/>
    </source>
</evidence>
<keyword evidence="1" id="KW-1133">Transmembrane helix</keyword>
<keyword evidence="3" id="KW-1185">Reference proteome</keyword>
<reference evidence="2 3" key="1">
    <citation type="submission" date="2022-03" db="EMBL/GenBank/DDBJ databases">
        <title>Complete genome sequence of Lysobacter capsici VKM B-2533 and Lysobacter gummosus 10.1.1, promising sources of lytic agents.</title>
        <authorList>
            <person name="Tarlachkov S.V."/>
            <person name="Kudryakova I.V."/>
            <person name="Afoshin A.S."/>
            <person name="Leontyevskaya E.A."/>
            <person name="Leontyevskaya N.V."/>
        </authorList>
    </citation>
    <scope>NUCLEOTIDE SEQUENCE [LARGE SCALE GENOMIC DNA]</scope>
    <source>
        <strain evidence="2 3">10.1.1</strain>
    </source>
</reference>
<dbReference type="Proteomes" id="UP000829194">
    <property type="component" value="Chromosome"/>
</dbReference>
<evidence type="ECO:0008006" key="4">
    <source>
        <dbReference type="Google" id="ProtNLM"/>
    </source>
</evidence>
<feature type="transmembrane region" description="Helical" evidence="1">
    <location>
        <begin position="6"/>
        <end position="32"/>
    </location>
</feature>
<feature type="transmembrane region" description="Helical" evidence="1">
    <location>
        <begin position="79"/>
        <end position="107"/>
    </location>
</feature>
<feature type="transmembrane region" description="Helical" evidence="1">
    <location>
        <begin position="44"/>
        <end position="67"/>
    </location>
</feature>
<protein>
    <recommendedName>
        <fullName evidence="4">Transmembrane protein</fullName>
    </recommendedName>
</protein>
<dbReference type="EMBL" id="CP093547">
    <property type="protein sequence ID" value="UNP29452.1"/>
    <property type="molecule type" value="Genomic_DNA"/>
</dbReference>
<keyword evidence="1" id="KW-0472">Membrane</keyword>
<keyword evidence="1" id="KW-0812">Transmembrane</keyword>
<accession>A0ABY3XDD8</accession>